<evidence type="ECO:0000313" key="7">
    <source>
        <dbReference type="EMBL" id="MCD2426137.1"/>
    </source>
</evidence>
<evidence type="ECO:0000256" key="1">
    <source>
        <dbReference type="ARBA" id="ARBA00004141"/>
    </source>
</evidence>
<evidence type="ECO:0000259" key="6">
    <source>
        <dbReference type="Pfam" id="PF04893"/>
    </source>
</evidence>
<name>A0ABS8Q0S3_9BACT</name>
<dbReference type="RefSeq" id="WP_231008725.1">
    <property type="nucleotide sequence ID" value="NZ_JAJNEC010000008.1"/>
</dbReference>
<reference evidence="7 8" key="1">
    <citation type="submission" date="2021-11" db="EMBL/GenBank/DDBJ databases">
        <title>Genomic of Niabella pedocola.</title>
        <authorList>
            <person name="Wu T."/>
        </authorList>
    </citation>
    <scope>NUCLEOTIDE SEQUENCE [LARGE SCALE GENOMIC DNA]</scope>
    <source>
        <strain evidence="7 8">JCM 31011</strain>
    </source>
</reference>
<evidence type="ECO:0000256" key="3">
    <source>
        <dbReference type="ARBA" id="ARBA00022989"/>
    </source>
</evidence>
<feature type="transmembrane region" description="Helical" evidence="5">
    <location>
        <begin position="99"/>
        <end position="117"/>
    </location>
</feature>
<evidence type="ECO:0000256" key="4">
    <source>
        <dbReference type="ARBA" id="ARBA00023136"/>
    </source>
</evidence>
<feature type="transmembrane region" description="Helical" evidence="5">
    <location>
        <begin position="171"/>
        <end position="191"/>
    </location>
</feature>
<proteinExistence type="predicted"/>
<comment type="caution">
    <text evidence="7">The sequence shown here is derived from an EMBL/GenBank/DDBJ whole genome shotgun (WGS) entry which is preliminary data.</text>
</comment>
<feature type="transmembrane region" description="Helical" evidence="5">
    <location>
        <begin position="59"/>
        <end position="78"/>
    </location>
</feature>
<keyword evidence="8" id="KW-1185">Reference proteome</keyword>
<dbReference type="Proteomes" id="UP001199816">
    <property type="component" value="Unassembled WGS sequence"/>
</dbReference>
<feature type="transmembrane region" description="Helical" evidence="5">
    <location>
        <begin position="20"/>
        <end position="39"/>
    </location>
</feature>
<feature type="domain" description="Yip1" evidence="6">
    <location>
        <begin position="17"/>
        <end position="183"/>
    </location>
</feature>
<evidence type="ECO:0000313" key="8">
    <source>
        <dbReference type="Proteomes" id="UP001199816"/>
    </source>
</evidence>
<gene>
    <name evidence="7" type="ORF">LQ567_25355</name>
</gene>
<organism evidence="7 8">
    <name type="scientific">Niabella pedocola</name>
    <dbReference type="NCBI Taxonomy" id="1752077"/>
    <lineage>
        <taxon>Bacteria</taxon>
        <taxon>Pseudomonadati</taxon>
        <taxon>Bacteroidota</taxon>
        <taxon>Chitinophagia</taxon>
        <taxon>Chitinophagales</taxon>
        <taxon>Chitinophagaceae</taxon>
        <taxon>Niabella</taxon>
    </lineage>
</organism>
<comment type="subcellular location">
    <subcellularLocation>
        <location evidence="1">Membrane</location>
        <topology evidence="1">Multi-pass membrane protein</topology>
    </subcellularLocation>
</comment>
<dbReference type="InterPro" id="IPR006977">
    <property type="entry name" value="Yip1_dom"/>
</dbReference>
<dbReference type="Pfam" id="PF04893">
    <property type="entry name" value="Yip1"/>
    <property type="match status" value="1"/>
</dbReference>
<dbReference type="EMBL" id="JAJNEC010000008">
    <property type="protein sequence ID" value="MCD2426137.1"/>
    <property type="molecule type" value="Genomic_DNA"/>
</dbReference>
<sequence>MTKNWKTVFNPFERYAEKDLAIAGVISLLLSVLLFWWAGQTNDGVYHVSPKAGLSLTGAVSEAVVCTLLLCGLLSALGKTINPRTRIIDVLNATLIHRIPLTFGILILQLPFIKSVMDQILQAVKNNRLETLSGSALWISTAVGLLMMAFLVYAIVLLVNGFRTAVHARKAIHYLGFAAALIVAELIYRLLFYPQLLKL</sequence>
<accession>A0ABS8Q0S3</accession>
<keyword evidence="3 5" id="KW-1133">Transmembrane helix</keyword>
<protein>
    <recommendedName>
        <fullName evidence="6">Yip1 domain-containing protein</fullName>
    </recommendedName>
</protein>
<evidence type="ECO:0000256" key="2">
    <source>
        <dbReference type="ARBA" id="ARBA00022692"/>
    </source>
</evidence>
<evidence type="ECO:0000256" key="5">
    <source>
        <dbReference type="SAM" id="Phobius"/>
    </source>
</evidence>
<keyword evidence="2 5" id="KW-0812">Transmembrane</keyword>
<feature type="transmembrane region" description="Helical" evidence="5">
    <location>
        <begin position="137"/>
        <end position="159"/>
    </location>
</feature>
<keyword evidence="4 5" id="KW-0472">Membrane</keyword>